<dbReference type="GeneID" id="28491917"/>
<proteinExistence type="predicted"/>
<sequence>MGRKLKLFTFLLVTFFLGVFVGVTVAKMDPSVAEYLFKFLRKVLGEGELPTGFRLFLLIFLNNTRVAVIMAFGGLVFGILPPLILLFNGAVVGIVGYHVSSMGEPLRKVILAIVPHGILEVPALVIAGVGGMNWFAELAFGEGNFSERFKRGFKEMLKLLFMAILLLFVAALVEAFITPKIAGIG</sequence>
<evidence type="ECO:0000313" key="3">
    <source>
        <dbReference type="Proteomes" id="UP000070587"/>
    </source>
</evidence>
<organism evidence="2 3">
    <name type="scientific">Pyrococcus kukulkanii</name>
    <dbReference type="NCBI Taxonomy" id="1609559"/>
    <lineage>
        <taxon>Archaea</taxon>
        <taxon>Methanobacteriati</taxon>
        <taxon>Methanobacteriota</taxon>
        <taxon>Thermococci</taxon>
        <taxon>Thermococcales</taxon>
        <taxon>Thermococcaceae</taxon>
        <taxon>Pyrococcus</taxon>
    </lineage>
</organism>
<feature type="transmembrane region" description="Helical" evidence="1">
    <location>
        <begin position="66"/>
        <end position="97"/>
    </location>
</feature>
<dbReference type="RefSeq" id="WP_068323567.1">
    <property type="nucleotide sequence ID" value="NZ_CP010835.1"/>
</dbReference>
<dbReference type="OrthoDB" id="86288at2157"/>
<dbReference type="AlphaFoldDB" id="A0A127BB54"/>
<name>A0A127BB54_9EURY</name>
<gene>
    <name evidence="2" type="ORF">TQ32_08725</name>
</gene>
<reference evidence="2 3" key="2">
    <citation type="journal article" date="2016" name="Int. J. Syst. Evol. Microbiol.">
        <title>Pyrococcus kukulkanii sp. nov., a hyperthermophilic, piezophilic archaeon isolated from a deep-sea hydrothermal vent.</title>
        <authorList>
            <person name="Callac N."/>
            <person name="Oger P."/>
            <person name="Lesongeur F."/>
            <person name="Rattray J.E."/>
            <person name="Vannier P."/>
            <person name="Michoud G."/>
            <person name="Beauverger M."/>
            <person name="Gayet N."/>
            <person name="Rouxel O."/>
            <person name="Jebbar M."/>
            <person name="Godfroy A."/>
        </authorList>
    </citation>
    <scope>NUCLEOTIDE SEQUENCE [LARGE SCALE GENOMIC DNA]</scope>
    <source>
        <strain evidence="2 3">NCB100</strain>
    </source>
</reference>
<evidence type="ECO:0000313" key="2">
    <source>
        <dbReference type="EMBL" id="AMM54552.1"/>
    </source>
</evidence>
<keyword evidence="1" id="KW-0472">Membrane</keyword>
<reference evidence="3" key="1">
    <citation type="submission" date="2015-02" db="EMBL/GenBank/DDBJ databases">
        <title>Pyrococcus kukulkanii sp. nov., a novel hyperthermophilic archaeon isolated from a deep-sea hydrothermal vent at the Guaymas Basin.</title>
        <authorList>
            <person name="Oger P.M."/>
            <person name="Callac N."/>
            <person name="Jebbar M."/>
            <person name="Godfroy A."/>
        </authorList>
    </citation>
    <scope>NUCLEOTIDE SEQUENCE [LARGE SCALE GENOMIC DNA]</scope>
    <source>
        <strain evidence="3">NCB100</strain>
    </source>
</reference>
<evidence type="ECO:0000256" key="1">
    <source>
        <dbReference type="SAM" id="Phobius"/>
    </source>
</evidence>
<dbReference type="Proteomes" id="UP000070587">
    <property type="component" value="Chromosome"/>
</dbReference>
<keyword evidence="1" id="KW-1133">Transmembrane helix</keyword>
<dbReference type="STRING" id="1609559.TQ32_08725"/>
<keyword evidence="1" id="KW-0812">Transmembrane</keyword>
<dbReference type="Pfam" id="PF01944">
    <property type="entry name" value="SpoIIM"/>
    <property type="match status" value="1"/>
</dbReference>
<feature type="transmembrane region" description="Helical" evidence="1">
    <location>
        <begin position="109"/>
        <end position="136"/>
    </location>
</feature>
<dbReference type="PANTHER" id="PTHR35337:SF1">
    <property type="entry name" value="SLR1478 PROTEIN"/>
    <property type="match status" value="1"/>
</dbReference>
<protein>
    <submittedName>
        <fullName evidence="2">Sporulation protein</fullName>
    </submittedName>
</protein>
<dbReference type="InterPro" id="IPR002798">
    <property type="entry name" value="SpoIIM-like"/>
</dbReference>
<feature type="transmembrane region" description="Helical" evidence="1">
    <location>
        <begin position="156"/>
        <end position="177"/>
    </location>
</feature>
<dbReference type="KEGG" id="pyc:TQ32_08725"/>
<accession>A0A127BB54</accession>
<dbReference type="PANTHER" id="PTHR35337">
    <property type="entry name" value="SLR1478 PROTEIN"/>
    <property type="match status" value="1"/>
</dbReference>
<dbReference type="EMBL" id="CP010835">
    <property type="protein sequence ID" value="AMM54552.1"/>
    <property type="molecule type" value="Genomic_DNA"/>
</dbReference>